<organism evidence="2 3">
    <name type="scientific">Desulfitobacterium dehalogenans (strain ATCC 51507 / DSM 9161 / JW/IU-DC1)</name>
    <dbReference type="NCBI Taxonomy" id="756499"/>
    <lineage>
        <taxon>Bacteria</taxon>
        <taxon>Bacillati</taxon>
        <taxon>Bacillota</taxon>
        <taxon>Clostridia</taxon>
        <taxon>Eubacteriales</taxon>
        <taxon>Desulfitobacteriaceae</taxon>
        <taxon>Desulfitobacterium</taxon>
    </lineage>
</organism>
<name>I4AAK0_DESDJ</name>
<accession>I4AAK0</accession>
<keyword evidence="1" id="KW-0472">Membrane</keyword>
<dbReference type="EMBL" id="CP003348">
    <property type="protein sequence ID" value="AFM00985.1"/>
    <property type="molecule type" value="Genomic_DNA"/>
</dbReference>
<dbReference type="RefSeq" id="WP_014794465.1">
    <property type="nucleotide sequence ID" value="NC_018017.1"/>
</dbReference>
<protein>
    <submittedName>
        <fullName evidence="2">Uncharacterized protein</fullName>
    </submittedName>
</protein>
<feature type="transmembrane region" description="Helical" evidence="1">
    <location>
        <begin position="165"/>
        <end position="191"/>
    </location>
</feature>
<feature type="transmembrane region" description="Helical" evidence="1">
    <location>
        <begin position="65"/>
        <end position="85"/>
    </location>
</feature>
<evidence type="ECO:0000256" key="1">
    <source>
        <dbReference type="SAM" id="Phobius"/>
    </source>
</evidence>
<evidence type="ECO:0000313" key="3">
    <source>
        <dbReference type="Proteomes" id="UP000006053"/>
    </source>
</evidence>
<dbReference type="AlphaFoldDB" id="I4AAK0"/>
<dbReference type="Proteomes" id="UP000006053">
    <property type="component" value="Chromosome"/>
</dbReference>
<dbReference type="eggNOG" id="ENOG5034677">
    <property type="taxonomic scope" value="Bacteria"/>
</dbReference>
<dbReference type="HOGENOM" id="CLU_110171_0_0_9"/>
<reference evidence="2 3" key="2">
    <citation type="journal article" date="2015" name="J. Bacteriol.">
        <title>Genomic, proteomic, and biochemical analysis of the organohalide respiratory pathway in Desulfitobacterium dehalogenans.</title>
        <authorList>
            <person name="Kruse T."/>
            <person name="van de Pas B.A."/>
            <person name="Atteia A."/>
            <person name="Krab K."/>
            <person name="Hagen W.R."/>
            <person name="Goodwin L."/>
            <person name="Chain P."/>
            <person name="Boeren S."/>
            <person name="Maphosa F."/>
            <person name="Schraa G."/>
            <person name="de Vos W.M."/>
            <person name="van der Oost J."/>
            <person name="Smidt H."/>
            <person name="Stams A.J."/>
        </authorList>
    </citation>
    <scope>NUCLEOTIDE SEQUENCE [LARGE SCALE GENOMIC DNA]</scope>
    <source>
        <strain evidence="3">ATCC 51507 / DSM 9161 / JW/IU-DC1</strain>
    </source>
</reference>
<keyword evidence="1" id="KW-1133">Transmembrane helix</keyword>
<keyword evidence="3" id="KW-1185">Reference proteome</keyword>
<feature type="transmembrane region" description="Helical" evidence="1">
    <location>
        <begin position="139"/>
        <end position="159"/>
    </location>
</feature>
<feature type="transmembrane region" description="Helical" evidence="1">
    <location>
        <begin position="97"/>
        <end position="118"/>
    </location>
</feature>
<gene>
    <name evidence="2" type="ordered locus">Desde_2669</name>
</gene>
<keyword evidence="1" id="KW-0812">Transmembrane</keyword>
<reference evidence="3" key="1">
    <citation type="submission" date="2012-06" db="EMBL/GenBank/DDBJ databases">
        <title>Complete sequence of Desulfitobacterium dehalogenans ATCC 51507.</title>
        <authorList>
            <person name="Lucas S."/>
            <person name="Han J."/>
            <person name="Lapidus A."/>
            <person name="Cheng J.-F."/>
            <person name="Goodwin L."/>
            <person name="Pitluck S."/>
            <person name="Peters L."/>
            <person name="Ovchinnikova G."/>
            <person name="Teshima H."/>
            <person name="Detter J.C."/>
            <person name="Han C."/>
            <person name="Tapia R."/>
            <person name="Land M."/>
            <person name="Hauser L."/>
            <person name="Kyrpides N."/>
            <person name="Ivanova N."/>
            <person name="Pagani I."/>
            <person name="Kruse T."/>
            <person name="de Vos W.M."/>
            <person name="Smidt H."/>
            <person name="Woyke T."/>
        </authorList>
    </citation>
    <scope>NUCLEOTIDE SEQUENCE [LARGE SCALE GENOMIC DNA]</scope>
    <source>
        <strain evidence="3">ATCC 51507 / DSM 9161 / JW/IU-DC1</strain>
    </source>
</reference>
<dbReference type="OrthoDB" id="2973330at2"/>
<evidence type="ECO:0000313" key="2">
    <source>
        <dbReference type="EMBL" id="AFM00985.1"/>
    </source>
</evidence>
<dbReference type="KEGG" id="ddh:Desde_2669"/>
<proteinExistence type="predicted"/>
<sequence length="218" mass="24548">MLKINETLVLIQAEEKRNLNINKGDEIEAELSGGTPSMAGFRRELYFVIVGKCELKYGGMALRKYIEYIGVLVIFIVLLIASNGLNQYMRALTDSTFNYALNIPVQIIASFIFGVFIGSLHFINEYKKVGSWKVNKERLLVLGLPLFITLVIVNSHYLGITWPQLIVSFSFFLLVGNGIKYVAVFLGYVVISSFTKKYSKSIAIVEEEIEAKENQTTP</sequence>